<evidence type="ECO:0000313" key="8">
    <source>
        <dbReference type="EMBL" id="GAA1750952.1"/>
    </source>
</evidence>
<feature type="transmembrane region" description="Helical" evidence="6">
    <location>
        <begin position="105"/>
        <end position="128"/>
    </location>
</feature>
<feature type="transmembrane region" description="Helical" evidence="6">
    <location>
        <begin position="81"/>
        <end position="99"/>
    </location>
</feature>
<gene>
    <name evidence="8" type="ORF">GCM10009810_09110</name>
</gene>
<dbReference type="SUPFAM" id="SSF103473">
    <property type="entry name" value="MFS general substrate transporter"/>
    <property type="match status" value="1"/>
</dbReference>
<keyword evidence="9" id="KW-1185">Reference proteome</keyword>
<dbReference type="InterPro" id="IPR011701">
    <property type="entry name" value="MFS"/>
</dbReference>
<dbReference type="Pfam" id="PF07690">
    <property type="entry name" value="MFS_1"/>
    <property type="match status" value="1"/>
</dbReference>
<dbReference type="CDD" id="cd17320">
    <property type="entry name" value="MFS_MdfA_MDR_like"/>
    <property type="match status" value="1"/>
</dbReference>
<feature type="transmembrane region" description="Helical" evidence="6">
    <location>
        <begin position="168"/>
        <end position="190"/>
    </location>
</feature>
<accession>A0ABP4WIB6</accession>
<feature type="transmembrane region" description="Helical" evidence="6">
    <location>
        <begin position="256"/>
        <end position="273"/>
    </location>
</feature>
<dbReference type="EMBL" id="BAAAPN010000024">
    <property type="protein sequence ID" value="GAA1750952.1"/>
    <property type="molecule type" value="Genomic_DNA"/>
</dbReference>
<dbReference type="PROSITE" id="PS50850">
    <property type="entry name" value="MFS"/>
    <property type="match status" value="1"/>
</dbReference>
<feature type="transmembrane region" description="Helical" evidence="6">
    <location>
        <begin position="285"/>
        <end position="307"/>
    </location>
</feature>
<feature type="transmembrane region" description="Helical" evidence="6">
    <location>
        <begin position="313"/>
        <end position="331"/>
    </location>
</feature>
<protein>
    <submittedName>
        <fullName evidence="8">Multidrug effflux MFS transporter</fullName>
    </submittedName>
</protein>
<feature type="transmembrane region" description="Helical" evidence="6">
    <location>
        <begin position="12"/>
        <end position="31"/>
    </location>
</feature>
<feature type="transmembrane region" description="Helical" evidence="6">
    <location>
        <begin position="51"/>
        <end position="69"/>
    </location>
</feature>
<evidence type="ECO:0000256" key="6">
    <source>
        <dbReference type="SAM" id="Phobius"/>
    </source>
</evidence>
<sequence length="418" mass="43148">MSAATSLSRRRATIVIPLVLAGLSTLGPFSIDAPFPAFPQMGTDFGVDAAQMQLVVSAYLFAFGAMSVFHGPISDALGRKPVMLAGVTAYGIASLAAAFAPNLAVLLLCRVAQGISAGGGVIVSRTIIRDLFEGAEAQRLMSRVTMIFGLAPAIAPVVGGALLQIGRWPVIFVFQAGIALALISAVTLLLPETHPASRRTSLSIGGVLQPLGRVARDLAYQRLAWAALLAQASWFIYIGGAAIYVAGLLGRGESDYWVLFFPMVAGVILGSWVSGRTAGRIGGRAIISIGFGITALGALLGVALASLPGAATVPSAIIAPSVMTFGACVAYPTTQLSLLDLFPANRGAAASLGACQGLIFNASVTAWLVPSLAGAVRDFAIAAVVLCAGCLALWTWHLLAARRPLPTPEHTETLEPEF</sequence>
<feature type="transmembrane region" description="Helical" evidence="6">
    <location>
        <begin position="379"/>
        <end position="399"/>
    </location>
</feature>
<evidence type="ECO:0000313" key="9">
    <source>
        <dbReference type="Proteomes" id="UP001501475"/>
    </source>
</evidence>
<feature type="transmembrane region" description="Helical" evidence="6">
    <location>
        <begin position="140"/>
        <end position="162"/>
    </location>
</feature>
<evidence type="ECO:0000256" key="4">
    <source>
        <dbReference type="ARBA" id="ARBA00022989"/>
    </source>
</evidence>
<evidence type="ECO:0000259" key="7">
    <source>
        <dbReference type="PROSITE" id="PS50850"/>
    </source>
</evidence>
<evidence type="ECO:0000256" key="5">
    <source>
        <dbReference type="ARBA" id="ARBA00023136"/>
    </source>
</evidence>
<dbReference type="PANTHER" id="PTHR42718">
    <property type="entry name" value="MAJOR FACILITATOR SUPERFAMILY MULTIDRUG TRANSPORTER MFSC"/>
    <property type="match status" value="1"/>
</dbReference>
<dbReference type="Gene3D" id="1.20.1720.10">
    <property type="entry name" value="Multidrug resistance protein D"/>
    <property type="match status" value="1"/>
</dbReference>
<comment type="caution">
    <text evidence="8">The sequence shown here is derived from an EMBL/GenBank/DDBJ whole genome shotgun (WGS) entry which is preliminary data.</text>
</comment>
<evidence type="ECO:0000256" key="1">
    <source>
        <dbReference type="ARBA" id="ARBA00004651"/>
    </source>
</evidence>
<evidence type="ECO:0000256" key="3">
    <source>
        <dbReference type="ARBA" id="ARBA00022692"/>
    </source>
</evidence>
<dbReference type="RefSeq" id="WP_344062745.1">
    <property type="nucleotide sequence ID" value="NZ_BAAAPN010000024.1"/>
</dbReference>
<comment type="subcellular location">
    <subcellularLocation>
        <location evidence="1">Cell membrane</location>
        <topology evidence="1">Multi-pass membrane protein</topology>
    </subcellularLocation>
</comment>
<dbReference type="InterPro" id="IPR020846">
    <property type="entry name" value="MFS_dom"/>
</dbReference>
<dbReference type="InterPro" id="IPR036259">
    <property type="entry name" value="MFS_trans_sf"/>
</dbReference>
<keyword evidence="4 6" id="KW-1133">Transmembrane helix</keyword>
<dbReference type="Proteomes" id="UP001501475">
    <property type="component" value="Unassembled WGS sequence"/>
</dbReference>
<feature type="transmembrane region" description="Helical" evidence="6">
    <location>
        <begin position="352"/>
        <end position="373"/>
    </location>
</feature>
<name>A0ABP4WIB6_9MICO</name>
<feature type="transmembrane region" description="Helical" evidence="6">
    <location>
        <begin position="223"/>
        <end position="250"/>
    </location>
</feature>
<keyword evidence="3 6" id="KW-0812">Transmembrane</keyword>
<reference evidence="9" key="1">
    <citation type="journal article" date="2019" name="Int. J. Syst. Evol. Microbiol.">
        <title>The Global Catalogue of Microorganisms (GCM) 10K type strain sequencing project: providing services to taxonomists for standard genome sequencing and annotation.</title>
        <authorList>
            <consortium name="The Broad Institute Genomics Platform"/>
            <consortium name="The Broad Institute Genome Sequencing Center for Infectious Disease"/>
            <person name="Wu L."/>
            <person name="Ma J."/>
        </authorList>
    </citation>
    <scope>NUCLEOTIDE SEQUENCE [LARGE SCALE GENOMIC DNA]</scope>
    <source>
        <strain evidence="9">JCM 15591</strain>
    </source>
</reference>
<keyword evidence="5 6" id="KW-0472">Membrane</keyword>
<evidence type="ECO:0000256" key="2">
    <source>
        <dbReference type="ARBA" id="ARBA00022448"/>
    </source>
</evidence>
<dbReference type="PANTHER" id="PTHR42718:SF9">
    <property type="entry name" value="MAJOR FACILITATOR SUPERFAMILY MULTIDRUG TRANSPORTER MFSC"/>
    <property type="match status" value="1"/>
</dbReference>
<organism evidence="8 9">
    <name type="scientific">Nostocoides vanveenii</name>
    <dbReference type="NCBI Taxonomy" id="330835"/>
    <lineage>
        <taxon>Bacteria</taxon>
        <taxon>Bacillati</taxon>
        <taxon>Actinomycetota</taxon>
        <taxon>Actinomycetes</taxon>
        <taxon>Micrococcales</taxon>
        <taxon>Intrasporangiaceae</taxon>
        <taxon>Nostocoides</taxon>
    </lineage>
</organism>
<proteinExistence type="predicted"/>
<keyword evidence="2" id="KW-0813">Transport</keyword>
<feature type="domain" description="Major facilitator superfamily (MFS) profile" evidence="7">
    <location>
        <begin position="13"/>
        <end position="401"/>
    </location>
</feature>